<evidence type="ECO:0000313" key="4">
    <source>
        <dbReference type="Proteomes" id="UP000254808"/>
    </source>
</evidence>
<protein>
    <submittedName>
        <fullName evidence="3">Uncharacterized protein</fullName>
    </submittedName>
</protein>
<evidence type="ECO:0000256" key="2">
    <source>
        <dbReference type="SAM" id="Phobius"/>
    </source>
</evidence>
<feature type="coiled-coil region" evidence="1">
    <location>
        <begin position="108"/>
        <end position="149"/>
    </location>
</feature>
<dbReference type="Proteomes" id="UP000254808">
    <property type="component" value="Chromosome"/>
</dbReference>
<accession>A0A345UK60</accession>
<keyword evidence="2" id="KW-0812">Transmembrane</keyword>
<keyword evidence="2" id="KW-1133">Transmembrane helix</keyword>
<keyword evidence="4" id="KW-1185">Reference proteome</keyword>
<dbReference type="RefSeq" id="WP_114984116.1">
    <property type="nucleotide sequence ID" value="NZ_CP027806.1"/>
</dbReference>
<keyword evidence="2" id="KW-0472">Membrane</keyword>
<dbReference type="AlphaFoldDB" id="A0A345UK60"/>
<dbReference type="OrthoDB" id="1523972at2"/>
<name>A0A345UK60_9BACT</name>
<feature type="transmembrane region" description="Helical" evidence="2">
    <location>
        <begin position="389"/>
        <end position="408"/>
    </location>
</feature>
<dbReference type="KEGG" id="cprv:CYPRO_1611"/>
<organism evidence="3 4">
    <name type="scientific">Cyclonatronum proteinivorum</name>
    <dbReference type="NCBI Taxonomy" id="1457365"/>
    <lineage>
        <taxon>Bacteria</taxon>
        <taxon>Pseudomonadati</taxon>
        <taxon>Balneolota</taxon>
        <taxon>Balneolia</taxon>
        <taxon>Balneolales</taxon>
        <taxon>Cyclonatronaceae</taxon>
        <taxon>Cyclonatronum</taxon>
    </lineage>
</organism>
<evidence type="ECO:0000256" key="1">
    <source>
        <dbReference type="SAM" id="Coils"/>
    </source>
</evidence>
<sequence>MNLFVRACFIPLFLIFFAGINQDIIAQQSDFQIVRSYQTEYNAVMGQLQNIESLQDAEDVILRINQLEREFDEHASLINRFIYPDEFTAQISNLREISRAARAYLVRIGEQAETIEELTNQISELTSELERFSDETESLRSQLQSMTRDRNANRAMAQSLRRELDSRDDFILNLVDSLFVAYDNLDIASLTAAERQEMTLRADRENVVGHIQGIVESNIDFIDTHGDLSSEEFLRLRTVQQRFSESWGSLGTRLAEMYESSASQQEQVEQVNDLMTTWNNRIEQSVWRSLENSFANAGINLSSFNSSASFYAALNTHIDGAIQRTMEEGGSEEELSRYNTFAGIWFNDVKERWHAFIVEGRVLTFENMATIDRKLSDWNVNAQPPGPNYLLFVILLGLVVLILLVVVLTKASGTKPAK</sequence>
<gene>
    <name evidence="3" type="ORF">CYPRO_1611</name>
</gene>
<evidence type="ECO:0000313" key="3">
    <source>
        <dbReference type="EMBL" id="AXJ00862.1"/>
    </source>
</evidence>
<reference evidence="3 4" key="1">
    <citation type="submission" date="2018-03" db="EMBL/GenBank/DDBJ databases">
        <title>Phenotypic and genomic properties of Cyclonatronum proteinivorum gen. nov., sp. nov., a haloalkaliphilic bacteroidete from soda lakes possessing Na+-translocating rhodopsin.</title>
        <authorList>
            <person name="Toshchakov S.V."/>
            <person name="Korzhenkov A."/>
            <person name="Samarov N.I."/>
            <person name="Kublanov I.V."/>
            <person name="Muntyan M.S."/>
            <person name="Sorokin D.Y."/>
        </authorList>
    </citation>
    <scope>NUCLEOTIDE SEQUENCE [LARGE SCALE GENOMIC DNA]</scope>
    <source>
        <strain evidence="3 4">Omega</strain>
    </source>
</reference>
<dbReference type="EMBL" id="CP027806">
    <property type="protein sequence ID" value="AXJ00862.1"/>
    <property type="molecule type" value="Genomic_DNA"/>
</dbReference>
<keyword evidence="1" id="KW-0175">Coiled coil</keyword>
<proteinExistence type="predicted"/>